<evidence type="ECO:0000313" key="3">
    <source>
        <dbReference type="Proteomes" id="UP000613580"/>
    </source>
</evidence>
<feature type="region of interest" description="Disordered" evidence="1">
    <location>
        <begin position="83"/>
        <end position="160"/>
    </location>
</feature>
<evidence type="ECO:0000313" key="2">
    <source>
        <dbReference type="EMBL" id="KAF7290040.1"/>
    </source>
</evidence>
<reference evidence="2" key="1">
    <citation type="submission" date="2020-05" db="EMBL/GenBank/DDBJ databases">
        <title>Mycena genomes resolve the evolution of fungal bioluminescence.</title>
        <authorList>
            <person name="Tsai I.J."/>
        </authorList>
    </citation>
    <scope>NUCLEOTIDE SEQUENCE</scope>
    <source>
        <strain evidence="2">110903Hualien_Pintung</strain>
    </source>
</reference>
<dbReference type="InterPro" id="IPR052670">
    <property type="entry name" value="UPF0654_domain"/>
</dbReference>
<dbReference type="GO" id="GO:0005737">
    <property type="term" value="C:cytoplasm"/>
    <property type="evidence" value="ECO:0007669"/>
    <property type="project" value="TreeGrafter"/>
</dbReference>
<accession>A0A8H6S0L7</accession>
<dbReference type="InterPro" id="IPR018824">
    <property type="entry name" value="Conidiation-specific_6"/>
</dbReference>
<feature type="compositionally biased region" description="Basic and acidic residues" evidence="1">
    <location>
        <begin position="95"/>
        <end position="110"/>
    </location>
</feature>
<dbReference type="EMBL" id="JACAZE010000027">
    <property type="protein sequence ID" value="KAF7290040.1"/>
    <property type="molecule type" value="Genomic_DNA"/>
</dbReference>
<protein>
    <recommendedName>
        <fullName evidence="4">Conidiation-specific protein 6</fullName>
    </recommendedName>
</protein>
<feature type="compositionally biased region" description="Basic and acidic residues" evidence="1">
    <location>
        <begin position="141"/>
        <end position="153"/>
    </location>
</feature>
<dbReference type="PANTHER" id="PTHR36576">
    <property type="entry name" value="UPF0654 PROTEIN C11D3.01C-RELATED"/>
    <property type="match status" value="1"/>
</dbReference>
<organism evidence="2 3">
    <name type="scientific">Mycena chlorophos</name>
    <name type="common">Agaric fungus</name>
    <name type="synonym">Agaricus chlorophos</name>
    <dbReference type="NCBI Taxonomy" id="658473"/>
    <lineage>
        <taxon>Eukaryota</taxon>
        <taxon>Fungi</taxon>
        <taxon>Dikarya</taxon>
        <taxon>Basidiomycota</taxon>
        <taxon>Agaricomycotina</taxon>
        <taxon>Agaricomycetes</taxon>
        <taxon>Agaricomycetidae</taxon>
        <taxon>Agaricales</taxon>
        <taxon>Marasmiineae</taxon>
        <taxon>Mycenaceae</taxon>
        <taxon>Mycena</taxon>
    </lineage>
</organism>
<name>A0A8H6S0L7_MYCCL</name>
<proteinExistence type="predicted"/>
<comment type="caution">
    <text evidence="2">The sequence shown here is derived from an EMBL/GenBank/DDBJ whole genome shotgun (WGS) entry which is preliminary data.</text>
</comment>
<gene>
    <name evidence="2" type="ORF">HMN09_01309000</name>
</gene>
<dbReference type="Pfam" id="PF10346">
    <property type="entry name" value="Con-6"/>
    <property type="match status" value="2"/>
</dbReference>
<keyword evidence="3" id="KW-1185">Reference proteome</keyword>
<dbReference type="PANTHER" id="PTHR36576:SF1">
    <property type="entry name" value="UPF0654 PROTEIN C11D3.01C-RELATED"/>
    <property type="match status" value="1"/>
</dbReference>
<dbReference type="AlphaFoldDB" id="A0A8H6S0L7"/>
<dbReference type="Proteomes" id="UP000613580">
    <property type="component" value="Unassembled WGS sequence"/>
</dbReference>
<evidence type="ECO:0008006" key="4">
    <source>
        <dbReference type="Google" id="ProtNLM"/>
    </source>
</evidence>
<evidence type="ECO:0000256" key="1">
    <source>
        <dbReference type="SAM" id="MobiDB-lite"/>
    </source>
</evidence>
<sequence length="160" mass="17403">MNEVMLFQRSYKSQVVLTVQTNLTSQSTLHHLNAQATNHPPTLQTTMSTEIGNKDPVHVAAGLKGVLARGDVSDEAKARAEDRLGKMGYSSDTIDAARNKASASEDRSYGSEDPEADEHQKHVNHVNGGYKATLKNPNVSEEAKNNAREHLGEADDSDYA</sequence>
<dbReference type="OrthoDB" id="5419162at2759"/>